<comment type="caution">
    <text evidence="1">The sequence shown here is derived from an EMBL/GenBank/DDBJ whole genome shotgun (WGS) entry which is preliminary data.</text>
</comment>
<protein>
    <submittedName>
        <fullName evidence="1">Uncharacterized protein</fullName>
    </submittedName>
</protein>
<sequence length="208" mass="23902">MSFTYQRVPCIIKGECKLNSVTLTSFINLILCGELKPAWRNHWFFFAKASTFNSNSSTGRILQRVFPHVCVQRSILSWAIIYESRRRQSVLEPHANRLLPLPLPIPWKTLDLYSLSPRDPSSGQRTTWKIRRTPARGDLQPHGTRFPSLVWAIFSLSPGKTHFLLQLILSLSSTYGFVLHEPAYWIVLKLTKTPCSDPYTLLFPMVVD</sequence>
<evidence type="ECO:0000313" key="1">
    <source>
        <dbReference type="EMBL" id="KAK8943461.1"/>
    </source>
</evidence>
<proteinExistence type="predicted"/>
<organism evidence="1 2">
    <name type="scientific">Platanthera guangdongensis</name>
    <dbReference type="NCBI Taxonomy" id="2320717"/>
    <lineage>
        <taxon>Eukaryota</taxon>
        <taxon>Viridiplantae</taxon>
        <taxon>Streptophyta</taxon>
        <taxon>Embryophyta</taxon>
        <taxon>Tracheophyta</taxon>
        <taxon>Spermatophyta</taxon>
        <taxon>Magnoliopsida</taxon>
        <taxon>Liliopsida</taxon>
        <taxon>Asparagales</taxon>
        <taxon>Orchidaceae</taxon>
        <taxon>Orchidoideae</taxon>
        <taxon>Orchideae</taxon>
        <taxon>Orchidinae</taxon>
        <taxon>Platanthera</taxon>
    </lineage>
</organism>
<name>A0ABR2LJY2_9ASPA</name>
<dbReference type="EMBL" id="JBBWWR010000018">
    <property type="protein sequence ID" value="KAK8943461.1"/>
    <property type="molecule type" value="Genomic_DNA"/>
</dbReference>
<evidence type="ECO:0000313" key="2">
    <source>
        <dbReference type="Proteomes" id="UP001412067"/>
    </source>
</evidence>
<reference evidence="1 2" key="1">
    <citation type="journal article" date="2022" name="Nat. Plants">
        <title>Genomes of leafy and leafless Platanthera orchids illuminate the evolution of mycoheterotrophy.</title>
        <authorList>
            <person name="Li M.H."/>
            <person name="Liu K.W."/>
            <person name="Li Z."/>
            <person name="Lu H.C."/>
            <person name="Ye Q.L."/>
            <person name="Zhang D."/>
            <person name="Wang J.Y."/>
            <person name="Li Y.F."/>
            <person name="Zhong Z.M."/>
            <person name="Liu X."/>
            <person name="Yu X."/>
            <person name="Liu D.K."/>
            <person name="Tu X.D."/>
            <person name="Liu B."/>
            <person name="Hao Y."/>
            <person name="Liao X.Y."/>
            <person name="Jiang Y.T."/>
            <person name="Sun W.H."/>
            <person name="Chen J."/>
            <person name="Chen Y.Q."/>
            <person name="Ai Y."/>
            <person name="Zhai J.W."/>
            <person name="Wu S.S."/>
            <person name="Zhou Z."/>
            <person name="Hsiao Y.Y."/>
            <person name="Wu W.L."/>
            <person name="Chen Y.Y."/>
            <person name="Lin Y.F."/>
            <person name="Hsu J.L."/>
            <person name="Li C.Y."/>
            <person name="Wang Z.W."/>
            <person name="Zhao X."/>
            <person name="Zhong W.Y."/>
            <person name="Ma X.K."/>
            <person name="Ma L."/>
            <person name="Huang J."/>
            <person name="Chen G.Z."/>
            <person name="Huang M.Z."/>
            <person name="Huang L."/>
            <person name="Peng D.H."/>
            <person name="Luo Y.B."/>
            <person name="Zou S.Q."/>
            <person name="Chen S.P."/>
            <person name="Lan S."/>
            <person name="Tsai W.C."/>
            <person name="Van de Peer Y."/>
            <person name="Liu Z.J."/>
        </authorList>
    </citation>
    <scope>NUCLEOTIDE SEQUENCE [LARGE SCALE GENOMIC DNA]</scope>
    <source>
        <strain evidence="1">Lor288</strain>
    </source>
</reference>
<gene>
    <name evidence="1" type="ORF">KSP40_PGU006426</name>
</gene>
<dbReference type="Proteomes" id="UP001412067">
    <property type="component" value="Unassembled WGS sequence"/>
</dbReference>
<keyword evidence="2" id="KW-1185">Reference proteome</keyword>
<accession>A0ABR2LJY2</accession>